<evidence type="ECO:0000256" key="1">
    <source>
        <dbReference type="ARBA" id="ARBA00022741"/>
    </source>
</evidence>
<dbReference type="Proteomes" id="UP001595812">
    <property type="component" value="Unassembled WGS sequence"/>
</dbReference>
<evidence type="ECO:0000256" key="5">
    <source>
        <dbReference type="ARBA" id="ARBA00038437"/>
    </source>
</evidence>
<dbReference type="InterPro" id="IPR027417">
    <property type="entry name" value="P-loop_NTPase"/>
</dbReference>
<feature type="compositionally biased region" description="Gly residues" evidence="8">
    <location>
        <begin position="539"/>
        <end position="554"/>
    </location>
</feature>
<dbReference type="RefSeq" id="WP_386099700.1">
    <property type="nucleotide sequence ID" value="NZ_JBHSAT010000004.1"/>
</dbReference>
<dbReference type="Gene3D" id="3.40.50.300">
    <property type="entry name" value="P-loop containing nucleotide triphosphate hydrolases"/>
    <property type="match status" value="2"/>
</dbReference>
<name>A0ABV8AI92_9FLAO</name>
<dbReference type="EMBL" id="JBHSAT010000004">
    <property type="protein sequence ID" value="MFC3877430.1"/>
    <property type="molecule type" value="Genomic_DNA"/>
</dbReference>
<dbReference type="Pfam" id="PF00271">
    <property type="entry name" value="Helicase_C"/>
    <property type="match status" value="1"/>
</dbReference>
<dbReference type="CDD" id="cd18787">
    <property type="entry name" value="SF2_C_DEAD"/>
    <property type="match status" value="1"/>
</dbReference>
<comment type="similarity">
    <text evidence="5 7">Belongs to the DEAD box helicase family.</text>
</comment>
<keyword evidence="2 7" id="KW-0378">Hydrolase</keyword>
<evidence type="ECO:0000256" key="6">
    <source>
        <dbReference type="PROSITE-ProRule" id="PRU00552"/>
    </source>
</evidence>
<dbReference type="PANTHER" id="PTHR47959">
    <property type="entry name" value="ATP-DEPENDENT RNA HELICASE RHLE-RELATED"/>
    <property type="match status" value="1"/>
</dbReference>
<dbReference type="GO" id="GO:0016787">
    <property type="term" value="F:hydrolase activity"/>
    <property type="evidence" value="ECO:0007669"/>
    <property type="project" value="UniProtKB-KW"/>
</dbReference>
<evidence type="ECO:0000256" key="2">
    <source>
        <dbReference type="ARBA" id="ARBA00022801"/>
    </source>
</evidence>
<dbReference type="PANTHER" id="PTHR47959:SF13">
    <property type="entry name" value="ATP-DEPENDENT RNA HELICASE RHLE"/>
    <property type="match status" value="1"/>
</dbReference>
<gene>
    <name evidence="12" type="ORF">ACFOSX_09320</name>
</gene>
<dbReference type="CDD" id="cd00268">
    <property type="entry name" value="DEADc"/>
    <property type="match status" value="1"/>
</dbReference>
<dbReference type="GO" id="GO:0004386">
    <property type="term" value="F:helicase activity"/>
    <property type="evidence" value="ECO:0007669"/>
    <property type="project" value="UniProtKB-KW"/>
</dbReference>
<dbReference type="Pfam" id="PF03880">
    <property type="entry name" value="DbpA"/>
    <property type="match status" value="1"/>
</dbReference>
<dbReference type="InterPro" id="IPR000629">
    <property type="entry name" value="RNA-helicase_DEAD-box_CS"/>
</dbReference>
<keyword evidence="4 7" id="KW-0067">ATP-binding</keyword>
<keyword evidence="3 7" id="KW-0347">Helicase</keyword>
<accession>A0ABV8AI92</accession>
<dbReference type="PROSITE" id="PS51195">
    <property type="entry name" value="Q_MOTIF"/>
    <property type="match status" value="1"/>
</dbReference>
<proteinExistence type="inferred from homology"/>
<sequence length="612" mass="69153">MSTFKDLGLNEDLLQAITDMGFETPSEVQAQAIPLLLNEEDRDLVALAQTGTGKTAAFGFPMLQKIDVDSRTTQGLILSPTRELCLQITNEIKAYGKYCNGLNVVAIYGGASITDQAKQVKRGAQIVVATPGRMKDMISRRMVDISKIQYSVLDEADEMLNMGFYEDITEILSHTPEDKSTWLFSATMPKEVATIAKKFMYNPLEITVGNKNESTNNVSHEYYLVNARDRYLALKRLADANPDIFSVIFCRTKRDTQKVAENLIEDGYSAGALHGDLSQNQRDLVMKSFRNKQIQMLVATDVAARGIDVDDITHVINYQLPDEIETYTHRSGRTGRAGKTGVSMVIVSKSELRKIKSIERIIKKQFEKKEIPSGMEICEVQLMSLANKVHNTETGNEMEKYLDSINDMFEDVSKEDLIKKFFSVEFNRFFNYYQKSKDLSVVDSRDSGGGEPRKSNNESRYFINIGRKDGYDWMSMKDFLKEQLDLGRDDVFKVDVKDSFSFFNTDKNIQEKVLAYFTDFKYEGRFFNVEVSEDKGRSGRGGGGRRSGGGGGGFRGRRRSDDKPRGDRRSKRSNERSNDSGGFSGKRRSRSDDGGGRKRSASPSDRPRRSRR</sequence>
<dbReference type="PROSITE" id="PS51192">
    <property type="entry name" value="HELICASE_ATP_BIND_1"/>
    <property type="match status" value="1"/>
</dbReference>
<feature type="domain" description="DEAD-box RNA helicase Q" evidence="11">
    <location>
        <begin position="2"/>
        <end position="30"/>
    </location>
</feature>
<evidence type="ECO:0000313" key="12">
    <source>
        <dbReference type="EMBL" id="MFC3877430.1"/>
    </source>
</evidence>
<dbReference type="InterPro" id="IPR005580">
    <property type="entry name" value="DbpA/CsdA_RNA-bd_dom"/>
</dbReference>
<dbReference type="SMART" id="SM00490">
    <property type="entry name" value="HELICc"/>
    <property type="match status" value="1"/>
</dbReference>
<dbReference type="Gene3D" id="3.30.70.330">
    <property type="match status" value="1"/>
</dbReference>
<dbReference type="InterPro" id="IPR001650">
    <property type="entry name" value="Helicase_C-like"/>
</dbReference>
<dbReference type="CDD" id="cd12252">
    <property type="entry name" value="RRM_DbpA"/>
    <property type="match status" value="1"/>
</dbReference>
<keyword evidence="13" id="KW-1185">Reference proteome</keyword>
<dbReference type="Pfam" id="PF00270">
    <property type="entry name" value="DEAD"/>
    <property type="match status" value="1"/>
</dbReference>
<evidence type="ECO:0000256" key="4">
    <source>
        <dbReference type="ARBA" id="ARBA00022840"/>
    </source>
</evidence>
<keyword evidence="1 7" id="KW-0547">Nucleotide-binding</keyword>
<feature type="domain" description="Helicase C-terminal" evidence="10">
    <location>
        <begin position="226"/>
        <end position="379"/>
    </location>
</feature>
<feature type="compositionally biased region" description="Basic and acidic residues" evidence="8">
    <location>
        <begin position="559"/>
        <end position="578"/>
    </location>
</feature>
<dbReference type="InterPro" id="IPR050079">
    <property type="entry name" value="DEAD_box_RNA_helicase"/>
</dbReference>
<evidence type="ECO:0000259" key="9">
    <source>
        <dbReference type="PROSITE" id="PS51192"/>
    </source>
</evidence>
<protein>
    <submittedName>
        <fullName evidence="12">DEAD/DEAH box helicase</fullName>
        <ecNumber evidence="12">3.6.4.-</ecNumber>
    </submittedName>
</protein>
<dbReference type="InterPro" id="IPR044742">
    <property type="entry name" value="DEAD/DEAH_RhlB"/>
</dbReference>
<dbReference type="InterPro" id="IPR014001">
    <property type="entry name" value="Helicase_ATP-bd"/>
</dbReference>
<evidence type="ECO:0000256" key="7">
    <source>
        <dbReference type="RuleBase" id="RU000492"/>
    </source>
</evidence>
<dbReference type="InterPro" id="IPR011545">
    <property type="entry name" value="DEAD/DEAH_box_helicase_dom"/>
</dbReference>
<dbReference type="EC" id="3.6.4.-" evidence="12"/>
<comment type="caution">
    <text evidence="12">The sequence shown here is derived from an EMBL/GenBank/DDBJ whole genome shotgun (WGS) entry which is preliminary data.</text>
</comment>
<dbReference type="SMART" id="SM00487">
    <property type="entry name" value="DEXDc"/>
    <property type="match status" value="1"/>
</dbReference>
<dbReference type="InterPro" id="IPR014014">
    <property type="entry name" value="RNA_helicase_DEAD_Q_motif"/>
</dbReference>
<evidence type="ECO:0000256" key="3">
    <source>
        <dbReference type="ARBA" id="ARBA00022806"/>
    </source>
</evidence>
<feature type="short sequence motif" description="Q motif" evidence="6">
    <location>
        <begin position="2"/>
        <end position="30"/>
    </location>
</feature>
<organism evidence="12 13">
    <name type="scientific">Winogradskyella maritima</name>
    <dbReference type="NCBI Taxonomy" id="1517766"/>
    <lineage>
        <taxon>Bacteria</taxon>
        <taxon>Pseudomonadati</taxon>
        <taxon>Bacteroidota</taxon>
        <taxon>Flavobacteriia</taxon>
        <taxon>Flavobacteriales</taxon>
        <taxon>Flavobacteriaceae</taxon>
        <taxon>Winogradskyella</taxon>
    </lineage>
</organism>
<evidence type="ECO:0000313" key="13">
    <source>
        <dbReference type="Proteomes" id="UP001595812"/>
    </source>
</evidence>
<evidence type="ECO:0000259" key="11">
    <source>
        <dbReference type="PROSITE" id="PS51195"/>
    </source>
</evidence>
<evidence type="ECO:0000259" key="10">
    <source>
        <dbReference type="PROSITE" id="PS51194"/>
    </source>
</evidence>
<feature type="domain" description="Helicase ATP-binding" evidence="9">
    <location>
        <begin position="35"/>
        <end position="206"/>
    </location>
</feature>
<dbReference type="InterPro" id="IPR012677">
    <property type="entry name" value="Nucleotide-bd_a/b_plait_sf"/>
</dbReference>
<dbReference type="PROSITE" id="PS51194">
    <property type="entry name" value="HELICASE_CTER"/>
    <property type="match status" value="1"/>
</dbReference>
<dbReference type="SUPFAM" id="SSF52540">
    <property type="entry name" value="P-loop containing nucleoside triphosphate hydrolases"/>
    <property type="match status" value="1"/>
</dbReference>
<dbReference type="PROSITE" id="PS00039">
    <property type="entry name" value="DEAD_ATP_HELICASE"/>
    <property type="match status" value="1"/>
</dbReference>
<reference evidence="13" key="1">
    <citation type="journal article" date="2019" name="Int. J. Syst. Evol. Microbiol.">
        <title>The Global Catalogue of Microorganisms (GCM) 10K type strain sequencing project: providing services to taxonomists for standard genome sequencing and annotation.</title>
        <authorList>
            <consortium name="The Broad Institute Genomics Platform"/>
            <consortium name="The Broad Institute Genome Sequencing Center for Infectious Disease"/>
            <person name="Wu L."/>
            <person name="Ma J."/>
        </authorList>
    </citation>
    <scope>NUCLEOTIDE SEQUENCE [LARGE SCALE GENOMIC DNA]</scope>
    <source>
        <strain evidence="13">CECT 8979</strain>
    </source>
</reference>
<evidence type="ECO:0000256" key="8">
    <source>
        <dbReference type="SAM" id="MobiDB-lite"/>
    </source>
</evidence>
<feature type="region of interest" description="Disordered" evidence="8">
    <location>
        <begin position="533"/>
        <end position="612"/>
    </location>
</feature>